<dbReference type="Pfam" id="PF10590">
    <property type="entry name" value="PNP_phzG_C"/>
    <property type="match status" value="1"/>
</dbReference>
<comment type="pathway">
    <text evidence="3">Cofactor metabolism; pyridoxal 5'-phosphate salvage; pyridoxal 5'-phosphate from pyridoxine 5'-phosphate: step 1/1.</text>
</comment>
<dbReference type="STRING" id="246404.A0A507FMA0"/>
<evidence type="ECO:0000256" key="5">
    <source>
        <dbReference type="ARBA" id="ARBA00022630"/>
    </source>
</evidence>
<dbReference type="InterPro" id="IPR012349">
    <property type="entry name" value="Split_barrel_FMN-bd"/>
</dbReference>
<dbReference type="InterPro" id="IPR019740">
    <property type="entry name" value="Pyridox_Oxase_CS"/>
</dbReference>
<evidence type="ECO:0000256" key="3">
    <source>
        <dbReference type="ARBA" id="ARBA00005037"/>
    </source>
</evidence>
<dbReference type="OrthoDB" id="303614at2759"/>
<evidence type="ECO:0000256" key="1">
    <source>
        <dbReference type="ARBA" id="ARBA00001917"/>
    </source>
</evidence>
<dbReference type="EMBL" id="QEAP01000055">
    <property type="protein sequence ID" value="TPX76157.1"/>
    <property type="molecule type" value="Genomic_DNA"/>
</dbReference>
<evidence type="ECO:0000313" key="11">
    <source>
        <dbReference type="Proteomes" id="UP000320333"/>
    </source>
</evidence>
<comment type="pathway">
    <text evidence="2">Cofactor metabolism; pyridoxal 5'-phosphate salvage; pyridoxal 5'-phosphate from pyridoxamine 5'-phosphate: step 1/1.</text>
</comment>
<evidence type="ECO:0000256" key="2">
    <source>
        <dbReference type="ARBA" id="ARBA00004738"/>
    </source>
</evidence>
<evidence type="ECO:0000259" key="9">
    <source>
        <dbReference type="Pfam" id="PF10590"/>
    </source>
</evidence>
<dbReference type="NCBIfam" id="TIGR00558">
    <property type="entry name" value="pdxH"/>
    <property type="match status" value="1"/>
</dbReference>
<keyword evidence="6" id="KW-0288">FMN</keyword>
<dbReference type="InterPro" id="IPR019576">
    <property type="entry name" value="Pyridoxamine_oxidase_dimer_C"/>
</dbReference>
<dbReference type="NCBIfam" id="NF004231">
    <property type="entry name" value="PRK05679.1"/>
    <property type="match status" value="1"/>
</dbReference>
<dbReference type="PANTHER" id="PTHR10851:SF0">
    <property type="entry name" value="PYRIDOXINE-5'-PHOSPHATE OXIDASE"/>
    <property type="match status" value="1"/>
</dbReference>
<dbReference type="PROSITE" id="PS01064">
    <property type="entry name" value="PYRIDOX_OXIDASE"/>
    <property type="match status" value="1"/>
</dbReference>
<evidence type="ECO:0000256" key="4">
    <source>
        <dbReference type="ARBA" id="ARBA00012801"/>
    </source>
</evidence>
<dbReference type="GO" id="GO:0008615">
    <property type="term" value="P:pyridoxine biosynthetic process"/>
    <property type="evidence" value="ECO:0007669"/>
    <property type="project" value="InterPro"/>
</dbReference>
<accession>A0A507FMA0</accession>
<dbReference type="EC" id="1.4.3.5" evidence="4"/>
<dbReference type="Gene3D" id="2.30.110.10">
    <property type="entry name" value="Electron Transport, Fmn-binding Protein, Chain A"/>
    <property type="match status" value="1"/>
</dbReference>
<evidence type="ECO:0000259" key="8">
    <source>
        <dbReference type="Pfam" id="PF01243"/>
    </source>
</evidence>
<dbReference type="AlphaFoldDB" id="A0A507FMA0"/>
<reference evidence="10 11" key="1">
    <citation type="journal article" date="2019" name="Sci. Rep.">
        <title>Comparative genomics of chytrid fungi reveal insights into the obligate biotrophic and pathogenic lifestyle of Synchytrium endobioticum.</title>
        <authorList>
            <person name="van de Vossenberg B.T.L.H."/>
            <person name="Warris S."/>
            <person name="Nguyen H.D.T."/>
            <person name="van Gent-Pelzer M.P.E."/>
            <person name="Joly D.L."/>
            <person name="van de Geest H.C."/>
            <person name="Bonants P.J.M."/>
            <person name="Smith D.S."/>
            <person name="Levesque C.A."/>
            <person name="van der Lee T.A.J."/>
        </authorList>
    </citation>
    <scope>NUCLEOTIDE SEQUENCE [LARGE SCALE GENOMIC DNA]</scope>
    <source>
        <strain evidence="10 11">CBS 675.73</strain>
    </source>
</reference>
<keyword evidence="11" id="KW-1185">Reference proteome</keyword>
<dbReference type="InterPro" id="IPR000659">
    <property type="entry name" value="Pyridox_Oxase"/>
</dbReference>
<comment type="caution">
    <text evidence="10">The sequence shown here is derived from an EMBL/GenBank/DDBJ whole genome shotgun (WGS) entry which is preliminary data.</text>
</comment>
<dbReference type="SUPFAM" id="SSF50475">
    <property type="entry name" value="FMN-binding split barrel"/>
    <property type="match status" value="1"/>
</dbReference>
<dbReference type="Proteomes" id="UP000320333">
    <property type="component" value="Unassembled WGS sequence"/>
</dbReference>
<protein>
    <recommendedName>
        <fullName evidence="4">pyridoxal 5'-phosphate synthase</fullName>
        <ecNumber evidence="4">1.4.3.5</ecNumber>
    </recommendedName>
</protein>
<dbReference type="GO" id="GO:0004733">
    <property type="term" value="F:pyridoxamine phosphate oxidase activity"/>
    <property type="evidence" value="ECO:0007669"/>
    <property type="project" value="UniProtKB-EC"/>
</dbReference>
<comment type="cofactor">
    <cofactor evidence="1">
        <name>FMN</name>
        <dbReference type="ChEBI" id="CHEBI:58210"/>
    </cofactor>
</comment>
<dbReference type="PIRSF" id="PIRSF000190">
    <property type="entry name" value="Pyd_amn-ph_oxd"/>
    <property type="match status" value="1"/>
</dbReference>
<dbReference type="PANTHER" id="PTHR10851">
    <property type="entry name" value="PYRIDOXINE-5-PHOSPHATE OXIDASE"/>
    <property type="match status" value="1"/>
</dbReference>
<dbReference type="Pfam" id="PF01243">
    <property type="entry name" value="PNPOx_N"/>
    <property type="match status" value="1"/>
</dbReference>
<evidence type="ECO:0000256" key="7">
    <source>
        <dbReference type="ARBA" id="ARBA00023002"/>
    </source>
</evidence>
<evidence type="ECO:0000256" key="6">
    <source>
        <dbReference type="ARBA" id="ARBA00022643"/>
    </source>
</evidence>
<keyword evidence="5" id="KW-0285">Flavoprotein</keyword>
<sequence>MSNLGAVPNDLVHALSANESASDLIDIATADPLSVFQSWYKDAKAAAPETAGAMTLSTVDAAMKPSARIVMLRSTEGGAFSFATNSQSNKAAHLSQNPFASLTFFWAQHNRQVRIDGAVQEWGATETDALFTRRRRDAQIGEWTSQGMSAATHSSYADAEAERARVAASFDGVTDIPRPPFWRAYKVIPHSIEFWQGNVGRLHDRVLFTRDNNGWKRERLIA</sequence>
<proteinExistence type="predicted"/>
<evidence type="ECO:0000313" key="10">
    <source>
        <dbReference type="EMBL" id="TPX76157.1"/>
    </source>
</evidence>
<dbReference type="UniPathway" id="UPA01068">
    <property type="reaction ID" value="UER00304"/>
</dbReference>
<dbReference type="InterPro" id="IPR011576">
    <property type="entry name" value="Pyridox_Oxase_N"/>
</dbReference>
<feature type="domain" description="Pyridoxamine 5'-phosphate oxidase N-terminal" evidence="8">
    <location>
        <begin position="44"/>
        <end position="149"/>
    </location>
</feature>
<feature type="domain" description="Pyridoxine 5'-phosphate oxidase dimerisation C-terminal" evidence="9">
    <location>
        <begin position="182"/>
        <end position="220"/>
    </location>
</feature>
<organism evidence="10 11">
    <name type="scientific">Chytriomyces confervae</name>
    <dbReference type="NCBI Taxonomy" id="246404"/>
    <lineage>
        <taxon>Eukaryota</taxon>
        <taxon>Fungi</taxon>
        <taxon>Fungi incertae sedis</taxon>
        <taxon>Chytridiomycota</taxon>
        <taxon>Chytridiomycota incertae sedis</taxon>
        <taxon>Chytridiomycetes</taxon>
        <taxon>Chytridiales</taxon>
        <taxon>Chytriomycetaceae</taxon>
        <taxon>Chytriomyces</taxon>
    </lineage>
</organism>
<dbReference type="GO" id="GO:0010181">
    <property type="term" value="F:FMN binding"/>
    <property type="evidence" value="ECO:0007669"/>
    <property type="project" value="InterPro"/>
</dbReference>
<gene>
    <name evidence="10" type="primary">PDX3</name>
    <name evidence="10" type="ORF">CcCBS67573_g02565</name>
</gene>
<name>A0A507FMA0_9FUNG</name>
<keyword evidence="7" id="KW-0560">Oxidoreductase</keyword>